<dbReference type="Gene3D" id="3.40.50.300">
    <property type="entry name" value="P-loop containing nucleotide triphosphate hydrolases"/>
    <property type="match status" value="1"/>
</dbReference>
<evidence type="ECO:0000313" key="8">
    <source>
        <dbReference type="Proteomes" id="UP000043699"/>
    </source>
</evidence>
<keyword evidence="3" id="KW-0143">Chaperone</keyword>
<dbReference type="SUPFAM" id="SSF90002">
    <property type="entry name" value="Hypothetical protein YjiA, C-terminal domain"/>
    <property type="match status" value="1"/>
</dbReference>
<keyword evidence="8" id="KW-1185">Reference proteome</keyword>
<evidence type="ECO:0000256" key="4">
    <source>
        <dbReference type="ARBA" id="ARBA00034320"/>
    </source>
</evidence>
<dbReference type="GO" id="GO:0000166">
    <property type="term" value="F:nucleotide binding"/>
    <property type="evidence" value="ECO:0007669"/>
    <property type="project" value="UniProtKB-KW"/>
</dbReference>
<dbReference type="SUPFAM" id="SSF52540">
    <property type="entry name" value="P-loop containing nucleoside triphosphate hydrolases"/>
    <property type="match status" value="1"/>
</dbReference>
<keyword evidence="1" id="KW-0547">Nucleotide-binding</keyword>
<evidence type="ECO:0000256" key="5">
    <source>
        <dbReference type="ARBA" id="ARBA00049117"/>
    </source>
</evidence>
<dbReference type="AlphaFoldDB" id="A0A098ELJ9"/>
<keyword evidence="2" id="KW-0378">Hydrolase</keyword>
<reference evidence="7 8" key="1">
    <citation type="submission" date="2014-09" db="EMBL/GenBank/DDBJ databases">
        <authorList>
            <person name="Urmite Genomes Urmite Genomes"/>
        </authorList>
    </citation>
    <scope>NUCLEOTIDE SEQUENCE [LARGE SCALE GENOMIC DNA]</scope>
    <source>
        <strain evidence="7 8">ES2</strain>
    </source>
</reference>
<dbReference type="OrthoDB" id="9808822at2"/>
<dbReference type="Gene3D" id="3.30.1220.10">
    <property type="entry name" value="CobW-like, C-terminal domain"/>
    <property type="match status" value="1"/>
</dbReference>
<dbReference type="Pfam" id="PF07683">
    <property type="entry name" value="CobW_C"/>
    <property type="match status" value="1"/>
</dbReference>
<evidence type="ECO:0000256" key="1">
    <source>
        <dbReference type="ARBA" id="ARBA00022741"/>
    </source>
</evidence>
<dbReference type="SMART" id="SM00833">
    <property type="entry name" value="CobW_C"/>
    <property type="match status" value="1"/>
</dbReference>
<proteinExistence type="inferred from homology"/>
<name>A0A098ELJ9_9BACL</name>
<dbReference type="EMBL" id="CCXS01000001">
    <property type="protein sequence ID" value="CEG22687.1"/>
    <property type="molecule type" value="Genomic_DNA"/>
</dbReference>
<gene>
    <name evidence="7" type="primary">yciC_2</name>
    <name evidence="7" type="ORF">BN1080_01620</name>
</gene>
<dbReference type="RefSeq" id="WP_052651478.1">
    <property type="nucleotide sequence ID" value="NZ_CCXS01000001.1"/>
</dbReference>
<dbReference type="Proteomes" id="UP000043699">
    <property type="component" value="Unassembled WGS sequence"/>
</dbReference>
<comment type="catalytic activity">
    <reaction evidence="5">
        <text>GTP + H2O = GDP + phosphate + H(+)</text>
        <dbReference type="Rhea" id="RHEA:19669"/>
        <dbReference type="ChEBI" id="CHEBI:15377"/>
        <dbReference type="ChEBI" id="CHEBI:15378"/>
        <dbReference type="ChEBI" id="CHEBI:37565"/>
        <dbReference type="ChEBI" id="CHEBI:43474"/>
        <dbReference type="ChEBI" id="CHEBI:58189"/>
    </reaction>
    <physiologicalReaction direction="left-to-right" evidence="5">
        <dbReference type="Rhea" id="RHEA:19670"/>
    </physiologicalReaction>
</comment>
<dbReference type="InterPro" id="IPR036627">
    <property type="entry name" value="CobW-likC_sf"/>
</dbReference>
<dbReference type="GO" id="GO:0016787">
    <property type="term" value="F:hydrolase activity"/>
    <property type="evidence" value="ECO:0007669"/>
    <property type="project" value="UniProtKB-KW"/>
</dbReference>
<evidence type="ECO:0000256" key="2">
    <source>
        <dbReference type="ARBA" id="ARBA00022801"/>
    </source>
</evidence>
<dbReference type="PANTHER" id="PTHR13748">
    <property type="entry name" value="COBW-RELATED"/>
    <property type="match status" value="1"/>
</dbReference>
<dbReference type="InterPro" id="IPR051316">
    <property type="entry name" value="Zinc-reg_GTPase_activator"/>
</dbReference>
<organism evidence="7 8">
    <name type="scientific">Planococcus massiliensis</name>
    <dbReference type="NCBI Taxonomy" id="1499687"/>
    <lineage>
        <taxon>Bacteria</taxon>
        <taxon>Bacillati</taxon>
        <taxon>Bacillota</taxon>
        <taxon>Bacilli</taxon>
        <taxon>Bacillales</taxon>
        <taxon>Caryophanaceae</taxon>
        <taxon>Planococcus</taxon>
    </lineage>
</organism>
<dbReference type="Pfam" id="PF02492">
    <property type="entry name" value="cobW"/>
    <property type="match status" value="1"/>
</dbReference>
<dbReference type="STRING" id="1499687.BN1080_01620"/>
<dbReference type="PANTHER" id="PTHR13748:SF62">
    <property type="entry name" value="COBW DOMAIN-CONTAINING PROTEIN"/>
    <property type="match status" value="1"/>
</dbReference>
<dbReference type="GO" id="GO:0005737">
    <property type="term" value="C:cytoplasm"/>
    <property type="evidence" value="ECO:0007669"/>
    <property type="project" value="TreeGrafter"/>
</dbReference>
<comment type="similarity">
    <text evidence="4">Belongs to the SIMIBI class G3E GTPase family. ZNG1 subfamily.</text>
</comment>
<feature type="domain" description="CobW C-terminal" evidence="6">
    <location>
        <begin position="215"/>
        <end position="291"/>
    </location>
</feature>
<accession>A0A098ELJ9</accession>
<evidence type="ECO:0000256" key="3">
    <source>
        <dbReference type="ARBA" id="ARBA00023186"/>
    </source>
</evidence>
<dbReference type="InterPro" id="IPR003495">
    <property type="entry name" value="CobW/HypB/UreG_nucleotide-bd"/>
</dbReference>
<evidence type="ECO:0000313" key="7">
    <source>
        <dbReference type="EMBL" id="CEG22687.1"/>
    </source>
</evidence>
<sequence length="293" mass="32519">MKDVYLFSGFLGSGKTTLLKNIIQQAKEAGLKPAVFMNELGQMNFDSDAVEDGVPLKELLDGCICCTGSEKSEAQIQTLLAEEEFDLLLIETTGAAHPVEALDAIFSPLFAERLNFKGIITVADGKRWLDRGQLSPQIRSLFIEQIRHADLILANKMDLLSEAEQGKVTFELQGLNSSASILQTTHSKVPFSMLEKLTASKKGAVESAPVSKLNLNTRVFPFAKPVKREDFEAWLRALPETVYRIKGYVPLEGDKYPHAFQYAYGMAQWLPEYMKMNTQIVVIGEGIEGVELP</sequence>
<dbReference type="InterPro" id="IPR027417">
    <property type="entry name" value="P-loop_NTPase"/>
</dbReference>
<dbReference type="InterPro" id="IPR011629">
    <property type="entry name" value="CobW-like_C"/>
</dbReference>
<protein>
    <submittedName>
        <fullName evidence="7">Putative metal chaperone YciC</fullName>
    </submittedName>
</protein>
<evidence type="ECO:0000259" key="6">
    <source>
        <dbReference type="SMART" id="SM00833"/>
    </source>
</evidence>
<dbReference type="CDD" id="cd03112">
    <property type="entry name" value="CobW-like"/>
    <property type="match status" value="1"/>
</dbReference>